<dbReference type="Proteomes" id="UP000187074">
    <property type="component" value="Unassembled WGS sequence"/>
</dbReference>
<name>A0A1R1AU69_PAELA</name>
<organism evidence="1 2">
    <name type="scientific">Paenibacillus lautus</name>
    <name type="common">Bacillus lautus</name>
    <dbReference type="NCBI Taxonomy" id="1401"/>
    <lineage>
        <taxon>Bacteria</taxon>
        <taxon>Bacillati</taxon>
        <taxon>Bacillota</taxon>
        <taxon>Bacilli</taxon>
        <taxon>Bacillales</taxon>
        <taxon>Paenibacillaceae</taxon>
        <taxon>Paenibacillus</taxon>
    </lineage>
</organism>
<reference evidence="1 2" key="1">
    <citation type="submission" date="2016-11" db="EMBL/GenBank/DDBJ databases">
        <title>Paenibacillus species isolates.</title>
        <authorList>
            <person name="Beno S.M."/>
        </authorList>
    </citation>
    <scope>NUCLEOTIDE SEQUENCE [LARGE SCALE GENOMIC DNA]</scope>
    <source>
        <strain evidence="1 2">FSL F4-0100</strain>
    </source>
</reference>
<dbReference type="EMBL" id="MRTF01000011">
    <property type="protein sequence ID" value="OME89125.1"/>
    <property type="molecule type" value="Genomic_DNA"/>
</dbReference>
<protein>
    <submittedName>
        <fullName evidence="1">Uncharacterized protein</fullName>
    </submittedName>
</protein>
<dbReference type="OrthoDB" id="2662066at2"/>
<evidence type="ECO:0000313" key="2">
    <source>
        <dbReference type="Proteomes" id="UP000187074"/>
    </source>
</evidence>
<gene>
    <name evidence="1" type="ORF">BK123_27525</name>
</gene>
<comment type="caution">
    <text evidence="1">The sequence shown here is derived from an EMBL/GenBank/DDBJ whole genome shotgun (WGS) entry which is preliminary data.</text>
</comment>
<proteinExistence type="predicted"/>
<accession>A0A1R1AU69</accession>
<sequence length="483" mass="57832">MILGNKLKKLEDSIDTHVIDVSKYNYSEVPVVLAFYELEGYPKLILELNRERNACKSYEEKELFLNKYKKVYLSERKMYRCILKNLINGTVKIRYSETLRGQEEYLFGALNRFKKFDRQKSLNENLCEYMKAKLRQKIHDVNQELYKLQNHPADYINTFSKFIGPNSISKYRKDIIVYKDVTIAETESNSYSVFYNENTTEDTKNALLNILAYFNGSPFFYYTENYNFNRKLLELYEQFDLLDMLRLREKNFFDRNRKEPFYLELPILKQKNDYNIVSIQDSEHEMIFELYHASLKQFESLPRCVFLYRVIEFGIVKHYQSLMRPSDFSHEEAIEYYADEIMVHRFNPLYYVDFGTYENENGTAIVRKRRAKYVNLTTKLKEEIKKIKLEWSNHSYLKNKSIGSIIYGTGRNAVAHGGGGRGNARYDYSMNYKHINDVNIFLELIARYIIEKLNPQLMNMVERRTNYYIQHNQYGDIFVQEKD</sequence>
<dbReference type="RefSeq" id="WP_076325541.1">
    <property type="nucleotide sequence ID" value="NZ_MRTF01000011.1"/>
</dbReference>
<evidence type="ECO:0000313" key="1">
    <source>
        <dbReference type="EMBL" id="OME89125.1"/>
    </source>
</evidence>
<dbReference type="AlphaFoldDB" id="A0A1R1AU69"/>